<dbReference type="AlphaFoldDB" id="W7UU76"/>
<dbReference type="Proteomes" id="UP000019365">
    <property type="component" value="Unassembled WGS sequence"/>
</dbReference>
<evidence type="ECO:0000256" key="2">
    <source>
        <dbReference type="ARBA" id="ARBA00022801"/>
    </source>
</evidence>
<keyword evidence="4" id="KW-0119">Carbohydrate metabolism</keyword>
<dbReference type="PROSITE" id="PS51766">
    <property type="entry name" value="DOCKERIN"/>
    <property type="match status" value="1"/>
</dbReference>
<organism evidence="9 10">
    <name type="scientific">Ruminococcus flavefaciens 007c</name>
    <dbReference type="NCBI Taxonomy" id="1341157"/>
    <lineage>
        <taxon>Bacteria</taxon>
        <taxon>Bacillati</taxon>
        <taxon>Bacillota</taxon>
        <taxon>Clostridia</taxon>
        <taxon>Eubacteriales</taxon>
        <taxon>Oscillospiraceae</taxon>
        <taxon>Ruminococcus</taxon>
    </lineage>
</organism>
<accession>W7UU76</accession>
<dbReference type="InterPro" id="IPR017853">
    <property type="entry name" value="GH"/>
</dbReference>
<dbReference type="eggNOG" id="COG2730">
    <property type="taxonomic scope" value="Bacteria"/>
</dbReference>
<dbReference type="Gene3D" id="1.10.1330.10">
    <property type="entry name" value="Dockerin domain"/>
    <property type="match status" value="1"/>
</dbReference>
<evidence type="ECO:0000256" key="7">
    <source>
        <dbReference type="SAM" id="MobiDB-lite"/>
    </source>
</evidence>
<gene>
    <name evidence="9" type="ORF">RF007C_13650</name>
</gene>
<evidence type="ECO:0000256" key="5">
    <source>
        <dbReference type="ARBA" id="ARBA00023295"/>
    </source>
</evidence>
<feature type="region of interest" description="Disordered" evidence="7">
    <location>
        <begin position="663"/>
        <end position="682"/>
    </location>
</feature>
<dbReference type="PATRIC" id="fig|1341157.4.peg.3162"/>
<keyword evidence="5" id="KW-0326">Glycosidase</keyword>
<dbReference type="PANTHER" id="PTHR31297:SF41">
    <property type="entry name" value="ENDOGLUCANASE, PUTATIVE (AFU_ORTHOLOGUE AFUA_5G01830)-RELATED"/>
    <property type="match status" value="1"/>
</dbReference>
<evidence type="ECO:0000256" key="1">
    <source>
        <dbReference type="ARBA" id="ARBA00005641"/>
    </source>
</evidence>
<dbReference type="Pfam" id="PF00150">
    <property type="entry name" value="Cellulase"/>
    <property type="match status" value="1"/>
</dbReference>
<keyword evidence="6" id="KW-0624">Polysaccharide degradation</keyword>
<feature type="compositionally biased region" description="Low complexity" evidence="7">
    <location>
        <begin position="666"/>
        <end position="682"/>
    </location>
</feature>
<evidence type="ECO:0000259" key="8">
    <source>
        <dbReference type="PROSITE" id="PS51766"/>
    </source>
</evidence>
<dbReference type="GO" id="GO:0008422">
    <property type="term" value="F:beta-glucosidase activity"/>
    <property type="evidence" value="ECO:0007669"/>
    <property type="project" value="TreeGrafter"/>
</dbReference>
<dbReference type="GO" id="GO:0009986">
    <property type="term" value="C:cell surface"/>
    <property type="evidence" value="ECO:0007669"/>
    <property type="project" value="TreeGrafter"/>
</dbReference>
<comment type="similarity">
    <text evidence="1">Belongs to the glycosyl hydrolase 5 (cellulase A) family.</text>
</comment>
<evidence type="ECO:0000256" key="4">
    <source>
        <dbReference type="ARBA" id="ARBA00023277"/>
    </source>
</evidence>
<dbReference type="InterPro" id="IPR018087">
    <property type="entry name" value="Glyco_hydro_5_CS"/>
</dbReference>
<dbReference type="PANTHER" id="PTHR31297">
    <property type="entry name" value="GLUCAN ENDO-1,6-BETA-GLUCOSIDASE B"/>
    <property type="match status" value="1"/>
</dbReference>
<feature type="domain" description="Dockerin" evidence="8">
    <location>
        <begin position="697"/>
        <end position="776"/>
    </location>
</feature>
<evidence type="ECO:0000256" key="3">
    <source>
        <dbReference type="ARBA" id="ARBA00023001"/>
    </source>
</evidence>
<dbReference type="InterPro" id="IPR036439">
    <property type="entry name" value="Dockerin_dom_sf"/>
</dbReference>
<evidence type="ECO:0000313" key="10">
    <source>
        <dbReference type="Proteomes" id="UP000019365"/>
    </source>
</evidence>
<dbReference type="EMBL" id="ATAX01000036">
    <property type="protein sequence ID" value="EWM52390.1"/>
    <property type="molecule type" value="Genomic_DNA"/>
</dbReference>
<dbReference type="InterPro" id="IPR001547">
    <property type="entry name" value="Glyco_hydro_5"/>
</dbReference>
<dbReference type="GO" id="GO:0005576">
    <property type="term" value="C:extracellular region"/>
    <property type="evidence" value="ECO:0007669"/>
    <property type="project" value="TreeGrafter"/>
</dbReference>
<dbReference type="OrthoDB" id="9800955at2"/>
<evidence type="ECO:0000313" key="9">
    <source>
        <dbReference type="EMBL" id="EWM52390.1"/>
    </source>
</evidence>
<proteinExistence type="inferred from homology"/>
<protein>
    <recommendedName>
        <fullName evidence="8">Dockerin domain-containing protein</fullName>
    </recommendedName>
</protein>
<dbReference type="PROSITE" id="PS00659">
    <property type="entry name" value="GLYCOSYL_HYDROL_F5"/>
    <property type="match status" value="1"/>
</dbReference>
<evidence type="ECO:0000256" key="6">
    <source>
        <dbReference type="ARBA" id="ARBA00023326"/>
    </source>
</evidence>
<keyword evidence="3" id="KW-0136">Cellulose degradation</keyword>
<sequence length="778" mass="85013">MFRCSLKAVNSDQRRCLRTLPKEHSPFGIPFIGSASYYLKHDSGKEVFIMSSFFKKGCSAALAAVILVSSAAGSTVFTTSAVSVSIQQFAGESSGSLYTIPTDALSSDITVTDIGEFSVPLLTSNKAAAADYNIPSLNISAKSVPETEGIKFVRDMRLGWNLGNTMDAIDDTGWVGSEMGIETCWNGGYKTTKQMIDTVKAAGFRTVRIPVSWHNHVDGSYQISKQWMDRVQEIVDYAIDDDMYVIINVHHDNDSKHMYPDTAHYDQSKKYMTTVWSQIADRFKDYDNKLIFETMNEPRLIGHTNEWWINPSNPDCIDAIKTINKLNQDCLDTIRKSGGNNSTRYVAVPGYDCSVDGATNENFQIPNDSAQNRLIVAVHAYLPYGFALAEESDSQSVRNFNINTDTGEINQAFDKVYQKYTSKGIPVYVGEYGAREKGNNVQDRVDCAAYFTAYASSVGVTCCWWDDISFMLLDRSNCTWKRPEIVAAINKYARGNAESTIVTSVTNPIDIVTTTTSSNVSESDKIYGKDNGSGTVNFGTSIGETAFVDVQFAGNTNFMNGCLGFSPQLNGKSYWVSYVWEAKKSGTITLDMNNPKQVMDVSNEPAEAVTDSNVKKQLIEMIKKEKSALLQAWYASDKSGKEITPPASGAESIKAFIISSNGSQQTTTSTSTSTSTTSTTTTTVTTTTTTTTVPLVMTGKYGDANCDGVVDLSDAILIMQSIANPNKYGLGGTSPSAITEKGRELADVDTSVKGLTGDDAVMIQRYLLKIISSLEPSK</sequence>
<name>W7UU76_RUMFL</name>
<keyword evidence="10" id="KW-1185">Reference proteome</keyword>
<comment type="caution">
    <text evidence="9">The sequence shown here is derived from an EMBL/GenBank/DDBJ whole genome shotgun (WGS) entry which is preliminary data.</text>
</comment>
<dbReference type="eggNOG" id="COG4124">
    <property type="taxonomic scope" value="Bacteria"/>
</dbReference>
<keyword evidence="2" id="KW-0378">Hydrolase</keyword>
<dbReference type="SUPFAM" id="SSF51445">
    <property type="entry name" value="(Trans)glycosidases"/>
    <property type="match status" value="1"/>
</dbReference>
<dbReference type="SUPFAM" id="SSF63446">
    <property type="entry name" value="Type I dockerin domain"/>
    <property type="match status" value="1"/>
</dbReference>
<dbReference type="CDD" id="cd14256">
    <property type="entry name" value="Dockerin_I"/>
    <property type="match status" value="1"/>
</dbReference>
<dbReference type="GO" id="GO:0030245">
    <property type="term" value="P:cellulose catabolic process"/>
    <property type="evidence" value="ECO:0007669"/>
    <property type="project" value="UniProtKB-KW"/>
</dbReference>
<reference evidence="9 10" key="1">
    <citation type="journal article" date="2014" name="PLoS ONE">
        <title>Rumen cellulosomics: divergent fiber-degrading strategies revealed by comparative genome-wide analysis of six ruminococcal strains.</title>
        <authorList>
            <person name="Dassa B."/>
            <person name="Borovok I."/>
            <person name="Ruimy-Israeli V."/>
            <person name="Lamed R."/>
            <person name="Flint H.J."/>
            <person name="Duncan S.H."/>
            <person name="Henrissat B."/>
            <person name="Coutinho P."/>
            <person name="Morrison M."/>
            <person name="Mosoni P."/>
            <person name="Yeoman C.J."/>
            <person name="White B.A."/>
            <person name="Bayer E.A."/>
        </authorList>
    </citation>
    <scope>NUCLEOTIDE SEQUENCE [LARGE SCALE GENOMIC DNA]</scope>
    <source>
        <strain evidence="9 10">007c</strain>
    </source>
</reference>
<dbReference type="InterPro" id="IPR016134">
    <property type="entry name" value="Dockerin_dom"/>
</dbReference>
<dbReference type="InterPro" id="IPR050386">
    <property type="entry name" value="Glycosyl_hydrolase_5"/>
</dbReference>
<dbReference type="Gene3D" id="3.20.20.80">
    <property type="entry name" value="Glycosidases"/>
    <property type="match status" value="1"/>
</dbReference>